<proteinExistence type="predicted"/>
<protein>
    <submittedName>
        <fullName evidence="2">Uncharacterized protein</fullName>
    </submittedName>
</protein>
<organism evidence="2 3">
    <name type="scientific">Streptomyces griseoloalbus</name>
    <dbReference type="NCBI Taxonomy" id="67303"/>
    <lineage>
        <taxon>Bacteria</taxon>
        <taxon>Bacillati</taxon>
        <taxon>Actinomycetota</taxon>
        <taxon>Actinomycetes</taxon>
        <taxon>Kitasatosporales</taxon>
        <taxon>Streptomycetaceae</taxon>
        <taxon>Streptomyces</taxon>
    </lineage>
</organism>
<dbReference type="RefSeq" id="WP_359982755.1">
    <property type="nucleotide sequence ID" value="NZ_JBEZLS010000013.1"/>
</dbReference>
<accession>A0ABV3E9E9</accession>
<feature type="compositionally biased region" description="Low complexity" evidence="1">
    <location>
        <begin position="25"/>
        <end position="36"/>
    </location>
</feature>
<gene>
    <name evidence="2" type="ORF">AB0D65_19845</name>
</gene>
<evidence type="ECO:0000313" key="3">
    <source>
        <dbReference type="Proteomes" id="UP001551582"/>
    </source>
</evidence>
<evidence type="ECO:0000313" key="2">
    <source>
        <dbReference type="EMBL" id="MEU9353189.1"/>
    </source>
</evidence>
<comment type="caution">
    <text evidence="2">The sequence shown here is derived from an EMBL/GenBank/DDBJ whole genome shotgun (WGS) entry which is preliminary data.</text>
</comment>
<keyword evidence="3" id="KW-1185">Reference proteome</keyword>
<evidence type="ECO:0000256" key="1">
    <source>
        <dbReference type="SAM" id="MobiDB-lite"/>
    </source>
</evidence>
<reference evidence="2 3" key="1">
    <citation type="submission" date="2024-06" db="EMBL/GenBank/DDBJ databases">
        <title>The Natural Products Discovery Center: Release of the First 8490 Sequenced Strains for Exploring Actinobacteria Biosynthetic Diversity.</title>
        <authorList>
            <person name="Kalkreuter E."/>
            <person name="Kautsar S.A."/>
            <person name="Yang D."/>
            <person name="Bader C.D."/>
            <person name="Teijaro C.N."/>
            <person name="Fluegel L."/>
            <person name="Davis C.M."/>
            <person name="Simpson J.R."/>
            <person name="Lauterbach L."/>
            <person name="Steele A.D."/>
            <person name="Gui C."/>
            <person name="Meng S."/>
            <person name="Li G."/>
            <person name="Viehrig K."/>
            <person name="Ye F."/>
            <person name="Su P."/>
            <person name="Kiefer A.F."/>
            <person name="Nichols A."/>
            <person name="Cepeda A.J."/>
            <person name="Yan W."/>
            <person name="Fan B."/>
            <person name="Jiang Y."/>
            <person name="Adhikari A."/>
            <person name="Zheng C.-J."/>
            <person name="Schuster L."/>
            <person name="Cowan T.M."/>
            <person name="Smanski M.J."/>
            <person name="Chevrette M.G."/>
            <person name="De Carvalho L.P.S."/>
            <person name="Shen B."/>
        </authorList>
    </citation>
    <scope>NUCLEOTIDE SEQUENCE [LARGE SCALE GENOMIC DNA]</scope>
    <source>
        <strain evidence="2 3">NPDC048274</strain>
    </source>
</reference>
<name>A0ABV3E9E9_9ACTN</name>
<feature type="region of interest" description="Disordered" evidence="1">
    <location>
        <begin position="25"/>
        <end position="44"/>
    </location>
</feature>
<sequence>MRVLGSNAHDPAAAPVVDGRTVAAAEAHPPAAGPYAVRRGRTLG</sequence>
<dbReference type="EMBL" id="JBEZLS010000013">
    <property type="protein sequence ID" value="MEU9353189.1"/>
    <property type="molecule type" value="Genomic_DNA"/>
</dbReference>
<dbReference type="Proteomes" id="UP001551582">
    <property type="component" value="Unassembled WGS sequence"/>
</dbReference>